<dbReference type="EC" id="2.7.13.3" evidence="2"/>
<feature type="transmembrane region" description="Helical" evidence="10">
    <location>
        <begin position="180"/>
        <end position="199"/>
    </location>
</feature>
<evidence type="ECO:0000256" key="2">
    <source>
        <dbReference type="ARBA" id="ARBA00012438"/>
    </source>
</evidence>
<keyword evidence="7" id="KW-0067">ATP-binding</keyword>
<evidence type="ECO:0000313" key="13">
    <source>
        <dbReference type="Proteomes" id="UP000248724"/>
    </source>
</evidence>
<dbReference type="Pfam" id="PF07730">
    <property type="entry name" value="HisKA_3"/>
    <property type="match status" value="1"/>
</dbReference>
<dbReference type="Gene3D" id="3.30.450.40">
    <property type="match status" value="1"/>
</dbReference>
<evidence type="ECO:0000256" key="6">
    <source>
        <dbReference type="ARBA" id="ARBA00022777"/>
    </source>
</evidence>
<name>A0A2W5ZIN9_9BACT</name>
<feature type="region of interest" description="Disordered" evidence="9">
    <location>
        <begin position="731"/>
        <end position="776"/>
    </location>
</feature>
<keyword evidence="5" id="KW-0547">Nucleotide-binding</keyword>
<feature type="transmembrane region" description="Helical" evidence="10">
    <location>
        <begin position="219"/>
        <end position="247"/>
    </location>
</feature>
<feature type="transmembrane region" description="Helical" evidence="10">
    <location>
        <begin position="79"/>
        <end position="100"/>
    </location>
</feature>
<keyword evidence="3" id="KW-0597">Phosphoprotein</keyword>
<dbReference type="GO" id="GO:0005524">
    <property type="term" value="F:ATP binding"/>
    <property type="evidence" value="ECO:0007669"/>
    <property type="project" value="UniProtKB-KW"/>
</dbReference>
<gene>
    <name evidence="12" type="ORF">DLM65_03365</name>
</gene>
<evidence type="ECO:0000256" key="9">
    <source>
        <dbReference type="SAM" id="MobiDB-lite"/>
    </source>
</evidence>
<keyword evidence="10" id="KW-1133">Transmembrane helix</keyword>
<dbReference type="AlphaFoldDB" id="A0A2W5ZIN9"/>
<keyword evidence="4" id="KW-0808">Transferase</keyword>
<dbReference type="Proteomes" id="UP000248724">
    <property type="component" value="Unassembled WGS sequence"/>
</dbReference>
<feature type="compositionally biased region" description="Polar residues" evidence="9">
    <location>
        <begin position="731"/>
        <end position="746"/>
    </location>
</feature>
<comment type="caution">
    <text evidence="12">The sequence shown here is derived from an EMBL/GenBank/DDBJ whole genome shotgun (WGS) entry which is preliminary data.</text>
</comment>
<dbReference type="SUPFAM" id="SSF55781">
    <property type="entry name" value="GAF domain-like"/>
    <property type="match status" value="1"/>
</dbReference>
<dbReference type="Pfam" id="PF02518">
    <property type="entry name" value="HATPase_c"/>
    <property type="match status" value="1"/>
</dbReference>
<feature type="transmembrane region" description="Helical" evidence="10">
    <location>
        <begin position="107"/>
        <end position="131"/>
    </location>
</feature>
<evidence type="ECO:0000259" key="11">
    <source>
        <dbReference type="SMART" id="SM00387"/>
    </source>
</evidence>
<dbReference type="InterPro" id="IPR036890">
    <property type="entry name" value="HATPase_C_sf"/>
</dbReference>
<protein>
    <recommendedName>
        <fullName evidence="2">histidine kinase</fullName>
        <ecNumber evidence="2">2.7.13.3</ecNumber>
    </recommendedName>
</protein>
<comment type="catalytic activity">
    <reaction evidence="1">
        <text>ATP + protein L-histidine = ADP + protein N-phospho-L-histidine.</text>
        <dbReference type="EC" id="2.7.13.3"/>
    </reaction>
</comment>
<feature type="transmembrane region" description="Helical" evidence="10">
    <location>
        <begin position="48"/>
        <end position="73"/>
    </location>
</feature>
<evidence type="ECO:0000256" key="1">
    <source>
        <dbReference type="ARBA" id="ARBA00000085"/>
    </source>
</evidence>
<evidence type="ECO:0000256" key="3">
    <source>
        <dbReference type="ARBA" id="ARBA00022553"/>
    </source>
</evidence>
<evidence type="ECO:0000313" key="12">
    <source>
        <dbReference type="EMBL" id="PZR82676.1"/>
    </source>
</evidence>
<dbReference type="Gene3D" id="1.20.5.1930">
    <property type="match status" value="1"/>
</dbReference>
<feature type="region of interest" description="Disordered" evidence="9">
    <location>
        <begin position="1"/>
        <end position="31"/>
    </location>
</feature>
<dbReference type="GO" id="GO:0046983">
    <property type="term" value="F:protein dimerization activity"/>
    <property type="evidence" value="ECO:0007669"/>
    <property type="project" value="InterPro"/>
</dbReference>
<sequence length="776" mass="81749">MVSVQQRADTPGVRGGSIQRRPGQHPRRGPRAAAIVTRMNRRSRAPELWWVASILLTLAAAVVVALTLAAGGSAAVVDVYTVVFLILAPVYASVGMVILVRASGNRVGWVLLAIGLLLSVQNIAGDAAGYAQTSVGRWVPGADWLNWVSNWAWVPGVVGALALLPVLFPNGKLPSRRWRPLVWVVCGATAVGLGGYVLLPSGVTGAATPPSPAGVAALVPFAGVFNALYVFALLAGVVGGACSLVVRFRHGTYDEREQIKWFATAFVLLAAMLAVYTIVGALGIATPGWLIAGLICLGLTAVPLTVAVAVLRYRLYDIDLVINRALVYGTLALFITAVYVGIAVGIGALIGGSGKPNLALSILATAIVAVGFQPVRERLQRFANRLVYGRRATPYEVLSQFSERVAGSYATDDVMPRMARVLADGTGSQRADVWLISGAVWENVATWPTAASAATPTAVGDGGLPPLNGASQLVPVRHQGTLLGALSVTKRTGELLTPVEENLLTHLAGQVGLVMKNVGLRADLDARIVELRASRQRLVVAQDDERRRLERNLHDGAQQHLVALKVKLGLVEMLMQRDPDKAKLTLDQLKHDADEALETLRDLARGIYPPLLADRGLQVALEAQARKASVPVVIYGEGIRRYAQEVEAALYFCVLEALQNVQKYAQASKVTVHLDEVDGGLTFAVTDDGHGFDVETMKRGAGLTNMADRLDALGGTVHVASMIGHGTTVSGALSAPATPQSPTAKTSTDHEIGTPTPGASRSSVTSDAGSGEGAVS</sequence>
<dbReference type="SUPFAM" id="SSF55874">
    <property type="entry name" value="ATPase domain of HSP90 chaperone/DNA topoisomerase II/histidine kinase"/>
    <property type="match status" value="1"/>
</dbReference>
<organism evidence="12 13">
    <name type="scientific">Candidatus Aeolococcus gillhamiae</name>
    <dbReference type="NCBI Taxonomy" id="3127015"/>
    <lineage>
        <taxon>Bacteria</taxon>
        <taxon>Bacillati</taxon>
        <taxon>Candidatus Dormiibacterota</taxon>
        <taxon>Candidatus Dormibacteria</taxon>
        <taxon>Candidatus Aeolococcales</taxon>
        <taxon>Candidatus Aeolococcaceae</taxon>
        <taxon>Candidatus Aeolococcus</taxon>
    </lineage>
</organism>
<dbReference type="GO" id="GO:0000155">
    <property type="term" value="F:phosphorelay sensor kinase activity"/>
    <property type="evidence" value="ECO:0007669"/>
    <property type="project" value="InterPro"/>
</dbReference>
<dbReference type="Gene3D" id="3.30.565.10">
    <property type="entry name" value="Histidine kinase-like ATPase, C-terminal domain"/>
    <property type="match status" value="1"/>
</dbReference>
<feature type="domain" description="Histidine kinase/HSP90-like ATPase" evidence="11">
    <location>
        <begin position="645"/>
        <end position="737"/>
    </location>
</feature>
<accession>A0A2W5ZIN9</accession>
<feature type="transmembrane region" description="Helical" evidence="10">
    <location>
        <begin position="259"/>
        <end position="284"/>
    </location>
</feature>
<keyword evidence="10" id="KW-0472">Membrane</keyword>
<dbReference type="InterPro" id="IPR029016">
    <property type="entry name" value="GAF-like_dom_sf"/>
</dbReference>
<dbReference type="GO" id="GO:0016020">
    <property type="term" value="C:membrane"/>
    <property type="evidence" value="ECO:0007669"/>
    <property type="project" value="InterPro"/>
</dbReference>
<feature type="transmembrane region" description="Helical" evidence="10">
    <location>
        <begin position="151"/>
        <end position="168"/>
    </location>
</feature>
<evidence type="ECO:0000256" key="10">
    <source>
        <dbReference type="SAM" id="Phobius"/>
    </source>
</evidence>
<proteinExistence type="predicted"/>
<evidence type="ECO:0000256" key="7">
    <source>
        <dbReference type="ARBA" id="ARBA00022840"/>
    </source>
</evidence>
<evidence type="ECO:0000256" key="4">
    <source>
        <dbReference type="ARBA" id="ARBA00022679"/>
    </source>
</evidence>
<evidence type="ECO:0000256" key="8">
    <source>
        <dbReference type="ARBA" id="ARBA00023012"/>
    </source>
</evidence>
<dbReference type="SMART" id="SM00387">
    <property type="entry name" value="HATPase_c"/>
    <property type="match status" value="1"/>
</dbReference>
<keyword evidence="8" id="KW-0902">Two-component regulatory system</keyword>
<dbReference type="InterPro" id="IPR003594">
    <property type="entry name" value="HATPase_dom"/>
</dbReference>
<feature type="transmembrane region" description="Helical" evidence="10">
    <location>
        <begin position="290"/>
        <end position="313"/>
    </location>
</feature>
<feature type="transmembrane region" description="Helical" evidence="10">
    <location>
        <begin position="325"/>
        <end position="352"/>
    </location>
</feature>
<feature type="compositionally biased region" description="Polar residues" evidence="9">
    <location>
        <begin position="757"/>
        <end position="768"/>
    </location>
</feature>
<reference evidence="12 13" key="1">
    <citation type="journal article" date="2017" name="Nature">
        <title>Atmospheric trace gases support primary production in Antarctic desert surface soil.</title>
        <authorList>
            <person name="Ji M."/>
            <person name="Greening C."/>
            <person name="Vanwonterghem I."/>
            <person name="Carere C.R."/>
            <person name="Bay S.K."/>
            <person name="Steen J.A."/>
            <person name="Montgomery K."/>
            <person name="Lines T."/>
            <person name="Beardall J."/>
            <person name="van Dorst J."/>
            <person name="Snape I."/>
            <person name="Stott M.B."/>
            <person name="Hugenholtz P."/>
            <person name="Ferrari B.C."/>
        </authorList>
    </citation>
    <scope>NUCLEOTIDE SEQUENCE [LARGE SCALE GENOMIC DNA]</scope>
    <source>
        <strain evidence="12">RRmetagenome_bin12</strain>
    </source>
</reference>
<keyword evidence="6" id="KW-0418">Kinase</keyword>
<dbReference type="EMBL" id="QHBU01000061">
    <property type="protein sequence ID" value="PZR82676.1"/>
    <property type="molecule type" value="Genomic_DNA"/>
</dbReference>
<dbReference type="InterPro" id="IPR011712">
    <property type="entry name" value="Sig_transdc_His_kin_sub3_dim/P"/>
</dbReference>
<dbReference type="CDD" id="cd16917">
    <property type="entry name" value="HATPase_UhpB-NarQ-NarX-like"/>
    <property type="match status" value="1"/>
</dbReference>
<evidence type="ECO:0000256" key="5">
    <source>
        <dbReference type="ARBA" id="ARBA00022741"/>
    </source>
</evidence>
<dbReference type="PANTHER" id="PTHR24421">
    <property type="entry name" value="NITRATE/NITRITE SENSOR PROTEIN NARX-RELATED"/>
    <property type="match status" value="1"/>
</dbReference>
<keyword evidence="10" id="KW-0812">Transmembrane</keyword>
<dbReference type="InterPro" id="IPR050482">
    <property type="entry name" value="Sensor_HK_TwoCompSys"/>
</dbReference>
<dbReference type="PANTHER" id="PTHR24421:SF10">
    <property type="entry name" value="NITRATE_NITRITE SENSOR PROTEIN NARQ"/>
    <property type="match status" value="1"/>
</dbReference>